<evidence type="ECO:0000256" key="1">
    <source>
        <dbReference type="SAM" id="Phobius"/>
    </source>
</evidence>
<sequence>MTEALLLIALLLLLAGWILQTLSMERRLRRLERHSASLSQRFFALSLWSEALEKRLAGESWPGQSGIAPAEEPAVLAPAPAPGTTRAWDDPVVPAPVPVAPLRPARGAARPWKRIERRLVENWSGLLGVLVVVAGVTFMSIHAGLRLGARERFLLVLLAGGLLALPSLLWGRRERWRDLTDGLRSGGGALVLFACAAAGGLPQLGLQWVVVPAQAMALLAGGVAVNLGLAAIARTATIASLHVAVSLVPLAIAPQGGPALAIATAIALVGSELPRRHRWQRHRLLVSWVYGLFQVGWFLANGPALAVSSALTTGAALAAVLVFGLGVLRLHRPGAAPPRLQA</sequence>
<organism evidence="2 3">
    <name type="scientific">Cyanobium gracile UHCC 0281</name>
    <dbReference type="NCBI Taxonomy" id="3110309"/>
    <lineage>
        <taxon>Bacteria</taxon>
        <taxon>Bacillati</taxon>
        <taxon>Cyanobacteriota</taxon>
        <taxon>Cyanophyceae</taxon>
        <taxon>Synechococcales</taxon>
        <taxon>Prochlorococcaceae</taxon>
        <taxon>Cyanobium</taxon>
    </lineage>
</organism>
<comment type="caution">
    <text evidence="2">The sequence shown here is derived from an EMBL/GenBank/DDBJ whole genome shotgun (WGS) entry which is preliminary data.</text>
</comment>
<gene>
    <name evidence="2" type="ORF">VB739_07130</name>
</gene>
<dbReference type="RefSeq" id="WP_323356393.1">
    <property type="nucleotide sequence ID" value="NZ_JAYGHY010000016.1"/>
</dbReference>
<dbReference type="EMBL" id="JAYGHY010000016">
    <property type="protein sequence ID" value="MEA5442320.1"/>
    <property type="molecule type" value="Genomic_DNA"/>
</dbReference>
<feature type="transmembrane region" description="Helical" evidence="1">
    <location>
        <begin position="306"/>
        <end position="330"/>
    </location>
</feature>
<feature type="non-terminal residue" evidence="2">
    <location>
        <position position="342"/>
    </location>
</feature>
<keyword evidence="3" id="KW-1185">Reference proteome</keyword>
<proteinExistence type="predicted"/>
<feature type="transmembrane region" description="Helical" evidence="1">
    <location>
        <begin position="282"/>
        <end position="300"/>
    </location>
</feature>
<keyword evidence="1" id="KW-0472">Membrane</keyword>
<feature type="transmembrane region" description="Helical" evidence="1">
    <location>
        <begin position="218"/>
        <end position="241"/>
    </location>
</feature>
<evidence type="ECO:0000313" key="3">
    <source>
        <dbReference type="Proteomes" id="UP001302329"/>
    </source>
</evidence>
<feature type="transmembrane region" description="Helical" evidence="1">
    <location>
        <begin position="190"/>
        <end position="211"/>
    </location>
</feature>
<protein>
    <submittedName>
        <fullName evidence="2">Uncharacterized protein</fullName>
    </submittedName>
</protein>
<keyword evidence="1" id="KW-0812">Transmembrane</keyword>
<dbReference type="Proteomes" id="UP001302329">
    <property type="component" value="Unassembled WGS sequence"/>
</dbReference>
<feature type="transmembrane region" description="Helical" evidence="1">
    <location>
        <begin position="123"/>
        <end position="141"/>
    </location>
</feature>
<keyword evidence="1" id="KW-1133">Transmembrane helix</keyword>
<evidence type="ECO:0000313" key="2">
    <source>
        <dbReference type="EMBL" id="MEA5442320.1"/>
    </source>
</evidence>
<reference evidence="2 3" key="1">
    <citation type="submission" date="2023-12" db="EMBL/GenBank/DDBJ databases">
        <title>Baltic Sea Cyanobacteria.</title>
        <authorList>
            <person name="Delbaje E."/>
            <person name="Fewer D.P."/>
            <person name="Shishido T.K."/>
        </authorList>
    </citation>
    <scope>NUCLEOTIDE SEQUENCE [LARGE SCALE GENOMIC DNA]</scope>
    <source>
        <strain evidence="2 3">UHCC 0281</strain>
    </source>
</reference>
<accession>A0ABU5SUX9</accession>
<name>A0ABU5SUX9_9CYAN</name>
<feature type="transmembrane region" description="Helical" evidence="1">
    <location>
        <begin position="153"/>
        <end position="170"/>
    </location>
</feature>